<comment type="caution">
    <text evidence="1">The sequence shown here is derived from an EMBL/GenBank/DDBJ whole genome shotgun (WGS) entry which is preliminary data.</text>
</comment>
<dbReference type="Pfam" id="PF24019">
    <property type="entry name" value="DUF7332"/>
    <property type="match status" value="1"/>
</dbReference>
<dbReference type="EMBL" id="RKLU01000001">
    <property type="protein sequence ID" value="TQQ83408.1"/>
    <property type="molecule type" value="Genomic_DNA"/>
</dbReference>
<gene>
    <name evidence="1" type="ORF">EGH24_01030</name>
</gene>
<sequence>MVSQGTGLLAALCCSLLLMTVPAAAVANAPAAAAGSSSPTAGSSPAAISAPSAIGAASGGHAPLYQTDGSVACFPDSGYDFTIGTLGPRIDMVVHLSLLTNLGAPGTFGVELAGSADEAEPLIELRTGAVFHGVDDTGAFLENPFSVFSIAFEYRFQLPIVGIDYETTEAPISGPVGESRCA</sequence>
<keyword evidence="2" id="KW-1185">Reference proteome</keyword>
<evidence type="ECO:0000313" key="2">
    <source>
        <dbReference type="Proteomes" id="UP000705823"/>
    </source>
</evidence>
<dbReference type="Proteomes" id="UP000705823">
    <property type="component" value="Unassembled WGS sequence"/>
</dbReference>
<reference evidence="1" key="1">
    <citation type="submission" date="2019-02" db="EMBL/GenBank/DDBJ databases">
        <title>Halonotius sp. a new haloarchaeum isolated from saline soil.</title>
        <authorList>
            <person name="Duran-Viseras A."/>
            <person name="Sanchez-Porro C."/>
            <person name="Ventosa A."/>
        </authorList>
    </citation>
    <scope>NUCLEOTIDE SEQUENCE</scope>
    <source>
        <strain evidence="1">F15B</strain>
    </source>
</reference>
<dbReference type="InterPro" id="IPR055756">
    <property type="entry name" value="DUF7332"/>
</dbReference>
<proteinExistence type="predicted"/>
<evidence type="ECO:0000313" key="1">
    <source>
        <dbReference type="EMBL" id="TQQ83408.1"/>
    </source>
</evidence>
<organism evidence="1 2">
    <name type="scientific">Halonotius terrestris</name>
    <dbReference type="NCBI Taxonomy" id="2487750"/>
    <lineage>
        <taxon>Archaea</taxon>
        <taxon>Methanobacteriati</taxon>
        <taxon>Methanobacteriota</taxon>
        <taxon>Stenosarchaea group</taxon>
        <taxon>Halobacteria</taxon>
        <taxon>Halobacteriales</taxon>
        <taxon>Haloferacaceae</taxon>
        <taxon>Halonotius</taxon>
    </lineage>
</organism>
<dbReference type="AlphaFoldDB" id="A0A8J8TCD3"/>
<protein>
    <submittedName>
        <fullName evidence="1">Uncharacterized protein</fullName>
    </submittedName>
</protein>
<dbReference type="RefSeq" id="WP_142978314.1">
    <property type="nucleotide sequence ID" value="NZ_RKLU01000001.1"/>
</dbReference>
<dbReference type="OrthoDB" id="328061at2157"/>
<name>A0A8J8TCD3_9EURY</name>
<accession>A0A8J8TCD3</accession>